<evidence type="ECO:0000256" key="1">
    <source>
        <dbReference type="ARBA" id="ARBA00004571"/>
    </source>
</evidence>
<keyword evidence="3" id="KW-1134">Transmembrane beta strand</keyword>
<comment type="caution">
    <text evidence="9">The sequence shown here is derived from an EMBL/GenBank/DDBJ whole genome shotgun (WGS) entry which is preliminary data.</text>
</comment>
<proteinExistence type="inferred from homology"/>
<gene>
    <name evidence="9" type="ORF">L2725_06840</name>
</gene>
<evidence type="ECO:0000256" key="8">
    <source>
        <dbReference type="SAM" id="SignalP"/>
    </source>
</evidence>
<dbReference type="InterPro" id="IPR005017">
    <property type="entry name" value="OMPP1/FadL/TodX"/>
</dbReference>
<accession>A0ABT0N513</accession>
<feature type="chain" id="PRO_5046034385" evidence="8">
    <location>
        <begin position="24"/>
        <end position="439"/>
    </location>
</feature>
<sequence>MNIKTIRAPMLLAGMVMVTPALATNGYFGHGYGTKNKGLAGAGAALPQDAMIAATNPAGLVFVGERLDLGLAAFSPMRSYEVGGLTAMPVMPPEFPLAEGKVDSDSEYFVIPHFAGNWMLDKDASLGIAVYGNGGMNTDYPGSASGGMGTFYAGPAGVNLEQLFINGSYARKISDTSSFGISAIFAYQRFKATGLASFGANGLSVDATKLSDNGTDTSTGFGFKLGWQGELLDNLTLAASYQSEMKMTEFEDYSGLFAEGGDFDIPASWTLGLAYQLSSSDVLVFDVQQIFYGDVAAVANPMMPALGLCMQPPFGAGDIGRCLGADNGPGFGWEDMTVYKVGYQWAASSMPGYLWRAGYSYGEQPIPESEVMFNILAPGVMEQHFTLGMSKSLDDSELTIALMYSPESTVMGINPTVASSSQQIQLQMSQWELEFSYSW</sequence>
<feature type="signal peptide" evidence="8">
    <location>
        <begin position="1"/>
        <end position="23"/>
    </location>
</feature>
<dbReference type="Proteomes" id="UP001202831">
    <property type="component" value="Unassembled WGS sequence"/>
</dbReference>
<comment type="similarity">
    <text evidence="2">Belongs to the OmpP1/FadL family.</text>
</comment>
<evidence type="ECO:0000256" key="3">
    <source>
        <dbReference type="ARBA" id="ARBA00022452"/>
    </source>
</evidence>
<dbReference type="EMBL" id="JAKIKT010000002">
    <property type="protein sequence ID" value="MCL2913504.1"/>
    <property type="molecule type" value="Genomic_DNA"/>
</dbReference>
<keyword evidence="7" id="KW-0998">Cell outer membrane</keyword>
<protein>
    <submittedName>
        <fullName evidence="9">Outer membrane protein transport protein</fullName>
    </submittedName>
</protein>
<keyword evidence="6" id="KW-0472">Membrane</keyword>
<reference evidence="9 10" key="1">
    <citation type="submission" date="2022-01" db="EMBL/GenBank/DDBJ databases">
        <title>Whole genome-based taxonomy of the Shewanellaceae.</title>
        <authorList>
            <person name="Martin-Rodriguez A.J."/>
        </authorList>
    </citation>
    <scope>NUCLEOTIDE SEQUENCE [LARGE SCALE GENOMIC DNA]</scope>
    <source>
        <strain evidence="9 10">DSM 21332</strain>
    </source>
</reference>
<dbReference type="PANTHER" id="PTHR35093">
    <property type="entry name" value="OUTER MEMBRANE PROTEIN NMB0088-RELATED"/>
    <property type="match status" value="1"/>
</dbReference>
<organism evidence="9 10">
    <name type="scientific">Shewanella corallii</name>
    <dbReference type="NCBI Taxonomy" id="560080"/>
    <lineage>
        <taxon>Bacteria</taxon>
        <taxon>Pseudomonadati</taxon>
        <taxon>Pseudomonadota</taxon>
        <taxon>Gammaproteobacteria</taxon>
        <taxon>Alteromonadales</taxon>
        <taxon>Shewanellaceae</taxon>
        <taxon>Shewanella</taxon>
    </lineage>
</organism>
<dbReference type="RefSeq" id="WP_249248253.1">
    <property type="nucleotide sequence ID" value="NZ_JAKIKT010000002.1"/>
</dbReference>
<dbReference type="PANTHER" id="PTHR35093:SF8">
    <property type="entry name" value="OUTER MEMBRANE PROTEIN NMB0088-RELATED"/>
    <property type="match status" value="1"/>
</dbReference>
<name>A0ABT0N513_9GAMM</name>
<dbReference type="Gene3D" id="2.40.160.60">
    <property type="entry name" value="Outer membrane protein transport protein (OMPP1/FadL/TodX)"/>
    <property type="match status" value="1"/>
</dbReference>
<evidence type="ECO:0000256" key="2">
    <source>
        <dbReference type="ARBA" id="ARBA00008163"/>
    </source>
</evidence>
<evidence type="ECO:0000256" key="7">
    <source>
        <dbReference type="ARBA" id="ARBA00023237"/>
    </source>
</evidence>
<evidence type="ECO:0000256" key="5">
    <source>
        <dbReference type="ARBA" id="ARBA00022729"/>
    </source>
</evidence>
<dbReference type="Pfam" id="PF03349">
    <property type="entry name" value="Toluene_X"/>
    <property type="match status" value="1"/>
</dbReference>
<evidence type="ECO:0000313" key="9">
    <source>
        <dbReference type="EMBL" id="MCL2913504.1"/>
    </source>
</evidence>
<evidence type="ECO:0000256" key="6">
    <source>
        <dbReference type="ARBA" id="ARBA00023136"/>
    </source>
</evidence>
<evidence type="ECO:0000256" key="4">
    <source>
        <dbReference type="ARBA" id="ARBA00022692"/>
    </source>
</evidence>
<evidence type="ECO:0000313" key="10">
    <source>
        <dbReference type="Proteomes" id="UP001202831"/>
    </source>
</evidence>
<comment type="subcellular location">
    <subcellularLocation>
        <location evidence="1">Cell outer membrane</location>
        <topology evidence="1">Multi-pass membrane protein</topology>
    </subcellularLocation>
</comment>
<dbReference type="SUPFAM" id="SSF56935">
    <property type="entry name" value="Porins"/>
    <property type="match status" value="1"/>
</dbReference>
<keyword evidence="5 8" id="KW-0732">Signal</keyword>
<keyword evidence="10" id="KW-1185">Reference proteome</keyword>
<keyword evidence="4" id="KW-0812">Transmembrane</keyword>